<evidence type="ECO:0000259" key="3">
    <source>
        <dbReference type="PROSITE" id="PS50883"/>
    </source>
</evidence>
<dbReference type="InterPro" id="IPR035919">
    <property type="entry name" value="EAL_sf"/>
</dbReference>
<dbReference type="SUPFAM" id="SSF141868">
    <property type="entry name" value="EAL domain-like"/>
    <property type="match status" value="1"/>
</dbReference>
<reference evidence="5 6" key="1">
    <citation type="submission" date="2023-12" db="EMBL/GenBank/DDBJ databases">
        <title>Micromonospora sp. nov., isolated from Atacama Desert.</title>
        <authorList>
            <person name="Carro L."/>
            <person name="Golinska P."/>
            <person name="Klenk H.-P."/>
            <person name="Goodfellow M."/>
        </authorList>
    </citation>
    <scope>NUCLEOTIDE SEQUENCE [LARGE SCALE GENOMIC DNA]</scope>
    <source>
        <strain evidence="5 6">4G53</strain>
    </source>
</reference>
<name>A0ABU5JGQ4_9ACTN</name>
<dbReference type="Pfam" id="PF00563">
    <property type="entry name" value="EAL"/>
    <property type="match status" value="1"/>
</dbReference>
<feature type="transmembrane region" description="Helical" evidence="2">
    <location>
        <begin position="15"/>
        <end position="37"/>
    </location>
</feature>
<gene>
    <name evidence="5" type="ORF">U2F25_20330</name>
</gene>
<feature type="transmembrane region" description="Helical" evidence="2">
    <location>
        <begin position="118"/>
        <end position="136"/>
    </location>
</feature>
<feature type="transmembrane region" description="Helical" evidence="2">
    <location>
        <begin position="87"/>
        <end position="106"/>
    </location>
</feature>
<dbReference type="Pfam" id="PF00990">
    <property type="entry name" value="GGDEF"/>
    <property type="match status" value="1"/>
</dbReference>
<dbReference type="EMBL" id="JAXOTQ010000025">
    <property type="protein sequence ID" value="MDZ5491776.1"/>
    <property type="molecule type" value="Genomic_DNA"/>
</dbReference>
<dbReference type="NCBIfam" id="TIGR00254">
    <property type="entry name" value="GGDEF"/>
    <property type="match status" value="1"/>
</dbReference>
<comment type="caution">
    <text evidence="5">The sequence shown here is derived from an EMBL/GenBank/DDBJ whole genome shotgun (WGS) entry which is preliminary data.</text>
</comment>
<dbReference type="InterPro" id="IPR043128">
    <property type="entry name" value="Rev_trsase/Diguanyl_cyclase"/>
</dbReference>
<proteinExistence type="predicted"/>
<dbReference type="Gene3D" id="3.30.70.270">
    <property type="match status" value="1"/>
</dbReference>
<feature type="transmembrane region" description="Helical" evidence="2">
    <location>
        <begin position="156"/>
        <end position="178"/>
    </location>
</feature>
<dbReference type="Proteomes" id="UP001290101">
    <property type="component" value="Unassembled WGS sequence"/>
</dbReference>
<feature type="region of interest" description="Disordered" evidence="1">
    <location>
        <begin position="461"/>
        <end position="486"/>
    </location>
</feature>
<dbReference type="InterPro" id="IPR029787">
    <property type="entry name" value="Nucleotide_cyclase"/>
</dbReference>
<accession>A0ABU5JGQ4</accession>
<dbReference type="PANTHER" id="PTHR44757">
    <property type="entry name" value="DIGUANYLATE CYCLASE DGCP"/>
    <property type="match status" value="1"/>
</dbReference>
<protein>
    <submittedName>
        <fullName evidence="5">EAL domain-containing protein</fullName>
    </submittedName>
</protein>
<feature type="compositionally biased region" description="Gly residues" evidence="1">
    <location>
        <begin position="466"/>
        <end position="475"/>
    </location>
</feature>
<feature type="transmembrane region" description="Helical" evidence="2">
    <location>
        <begin position="215"/>
        <end position="234"/>
    </location>
</feature>
<evidence type="ECO:0000256" key="2">
    <source>
        <dbReference type="SAM" id="Phobius"/>
    </source>
</evidence>
<dbReference type="Gene3D" id="3.20.20.450">
    <property type="entry name" value="EAL domain"/>
    <property type="match status" value="1"/>
</dbReference>
<evidence type="ECO:0000313" key="6">
    <source>
        <dbReference type="Proteomes" id="UP001290101"/>
    </source>
</evidence>
<dbReference type="SMART" id="SM00052">
    <property type="entry name" value="EAL"/>
    <property type="match status" value="1"/>
</dbReference>
<dbReference type="RefSeq" id="WP_322441645.1">
    <property type="nucleotide sequence ID" value="NZ_JAXOTQ010000025.1"/>
</dbReference>
<evidence type="ECO:0000256" key="1">
    <source>
        <dbReference type="SAM" id="MobiDB-lite"/>
    </source>
</evidence>
<dbReference type="InterPro" id="IPR052155">
    <property type="entry name" value="Biofilm_reg_signaling"/>
</dbReference>
<feature type="region of interest" description="Disordered" evidence="1">
    <location>
        <begin position="525"/>
        <end position="617"/>
    </location>
</feature>
<evidence type="ECO:0000313" key="5">
    <source>
        <dbReference type="EMBL" id="MDZ5491776.1"/>
    </source>
</evidence>
<dbReference type="InterPro" id="IPR001633">
    <property type="entry name" value="EAL_dom"/>
</dbReference>
<feature type="transmembrane region" description="Helical" evidence="2">
    <location>
        <begin position="190"/>
        <end position="209"/>
    </location>
</feature>
<feature type="domain" description="GGDEF" evidence="4">
    <location>
        <begin position="280"/>
        <end position="412"/>
    </location>
</feature>
<keyword evidence="2" id="KW-0812">Transmembrane</keyword>
<keyword evidence="2" id="KW-1133">Transmembrane helix</keyword>
<dbReference type="PROSITE" id="PS50883">
    <property type="entry name" value="EAL"/>
    <property type="match status" value="1"/>
</dbReference>
<feature type="compositionally biased region" description="Basic and acidic residues" evidence="1">
    <location>
        <begin position="552"/>
        <end position="578"/>
    </location>
</feature>
<dbReference type="SUPFAM" id="SSF55073">
    <property type="entry name" value="Nucleotide cyclase"/>
    <property type="match status" value="1"/>
</dbReference>
<dbReference type="CDD" id="cd01948">
    <property type="entry name" value="EAL"/>
    <property type="match status" value="1"/>
</dbReference>
<dbReference type="InterPro" id="IPR000160">
    <property type="entry name" value="GGDEF_dom"/>
</dbReference>
<feature type="compositionally biased region" description="Low complexity" evidence="1">
    <location>
        <begin position="541"/>
        <end position="551"/>
    </location>
</feature>
<sequence>MEAADPRNSVPPGRVAPFFGFVAAVFALAVLISAGSLAGLPDRLHRMPAAFWTMAALAVACDARPFVPPGRRQTSAVFPSTCFSFAILLGWGLGPAVAVQAVAVAVSGWRLGYAPWRTAFNAAQYACALGAAYWVTRLGPGAIFDGGRLHWTDVGAVGGAAVAWFAVNYGLVTSAIRLRFGDGWWPSVRLGLAYELLSTGSLLLLAPVLVAAARASAALIPLVLVPLFAVYRMARLAAEQEQLAALDPLTGLPNRKALLAEVAEQVHLHAERAARGAPDAHLALLLIDLDRFKHVNDALGHAVGDRLLVEVSARLTDVVRDGDLVARLGGDEFAIVVPALTGTDEARALADRVVGALAEPVSLDGLPLDVGGSIGIAIFPEHGEDFATLMRHADVAMYDAKHRNDTIAVYAAESDHNSAERLSLLADLRRVLEAGPAVPDPAGARGGDGAVLSAGAALPPAVDGHAAGGPRGGAEPGRWRFRRRRERPEIRHDDELINQIVTGADPIRRRAARSAAAEAAVNGVPADVPTAGPAFTGPVSTAPTDAAPTDAAPRDAGLRDAGLRDAGPRDAGPRDAAPRDAGPAGAAPTGVGPRDSADAGRVRAAPGRDADPAGDPGEITMYYQPQIAIATGEVVGVEALLRWRHPRRGMVDPGELIQVAEQSAVMRLLTRRVVDDVVEQLAKWSAAGIILRAALNVSVRDLHTGEIADQIADRLARYGVRPDRLQVEITEGALMADPRRVLASISQLHRIGVGIALDDFGTGYSSLQHLRRLPLSEVKVDRSFVLGMADDPDDAAIVRSMIELAGALGLRVVAEGVEDERTWRLLHAAGCDVAQGWFHARPMPAEELAAWLARYRPVRPAVTADAQVPRRPTR</sequence>
<feature type="domain" description="EAL" evidence="3">
    <location>
        <begin position="603"/>
        <end position="856"/>
    </location>
</feature>
<feature type="compositionally biased region" description="Basic and acidic residues" evidence="1">
    <location>
        <begin position="595"/>
        <end position="611"/>
    </location>
</feature>
<dbReference type="PANTHER" id="PTHR44757:SF2">
    <property type="entry name" value="BIOFILM ARCHITECTURE MAINTENANCE PROTEIN MBAA"/>
    <property type="match status" value="1"/>
</dbReference>
<keyword evidence="6" id="KW-1185">Reference proteome</keyword>
<dbReference type="PROSITE" id="PS50887">
    <property type="entry name" value="GGDEF"/>
    <property type="match status" value="1"/>
</dbReference>
<dbReference type="CDD" id="cd01949">
    <property type="entry name" value="GGDEF"/>
    <property type="match status" value="1"/>
</dbReference>
<keyword evidence="2" id="KW-0472">Membrane</keyword>
<dbReference type="SMART" id="SM00267">
    <property type="entry name" value="GGDEF"/>
    <property type="match status" value="1"/>
</dbReference>
<evidence type="ECO:0000259" key="4">
    <source>
        <dbReference type="PROSITE" id="PS50887"/>
    </source>
</evidence>
<organism evidence="5 6">
    <name type="scientific">Micromonospora sicca</name>
    <dbReference type="NCBI Taxonomy" id="2202420"/>
    <lineage>
        <taxon>Bacteria</taxon>
        <taxon>Bacillati</taxon>
        <taxon>Actinomycetota</taxon>
        <taxon>Actinomycetes</taxon>
        <taxon>Micromonosporales</taxon>
        <taxon>Micromonosporaceae</taxon>
        <taxon>Micromonospora</taxon>
    </lineage>
</organism>